<evidence type="ECO:0000313" key="2">
    <source>
        <dbReference type="EMBL" id="KKU62037.1"/>
    </source>
</evidence>
<dbReference type="Proteomes" id="UP000033860">
    <property type="component" value="Unassembled WGS sequence"/>
</dbReference>
<protein>
    <submittedName>
        <fullName evidence="2">Uncharacterized protein</fullName>
    </submittedName>
</protein>
<evidence type="ECO:0000313" key="3">
    <source>
        <dbReference type="Proteomes" id="UP000033860"/>
    </source>
</evidence>
<name>A0A0G1RY53_9BACT</name>
<keyword evidence="1" id="KW-1133">Transmembrane helix</keyword>
<dbReference type="AlphaFoldDB" id="A0A0G1RY53"/>
<proteinExistence type="predicted"/>
<gene>
    <name evidence="2" type="ORF">UX85_C0001G0251</name>
</gene>
<accession>A0A0G1RY53</accession>
<sequence>MTFLKPKFLLKAVWFGFGLAGLVIILQTYAPNLLNRFSDSSLVKGIETELAQNTGTGGDSDSSVDPTQIDPGATTQAITKVIVQEVTKIIQENTETIKTLPAQQVRKIKIGACEELLEEDICAVASELECSL</sequence>
<reference evidence="2 3" key="1">
    <citation type="journal article" date="2015" name="Nature">
        <title>rRNA introns, odd ribosomes, and small enigmatic genomes across a large radiation of phyla.</title>
        <authorList>
            <person name="Brown C.T."/>
            <person name="Hug L.A."/>
            <person name="Thomas B.C."/>
            <person name="Sharon I."/>
            <person name="Castelle C.J."/>
            <person name="Singh A."/>
            <person name="Wilkins M.J."/>
            <person name="Williams K.H."/>
            <person name="Banfield J.F."/>
        </authorList>
    </citation>
    <scope>NUCLEOTIDE SEQUENCE [LARGE SCALE GENOMIC DNA]</scope>
</reference>
<organism evidence="2 3">
    <name type="scientific">Candidatus Beckwithbacteria bacterium GW2011_GWB1_47_15</name>
    <dbReference type="NCBI Taxonomy" id="1618371"/>
    <lineage>
        <taxon>Bacteria</taxon>
        <taxon>Candidatus Beckwithiibacteriota</taxon>
    </lineage>
</organism>
<dbReference type="EMBL" id="LCNT01000001">
    <property type="protein sequence ID" value="KKU62037.1"/>
    <property type="molecule type" value="Genomic_DNA"/>
</dbReference>
<feature type="transmembrane region" description="Helical" evidence="1">
    <location>
        <begin position="12"/>
        <end position="30"/>
    </location>
</feature>
<keyword evidence="1" id="KW-0472">Membrane</keyword>
<evidence type="ECO:0000256" key="1">
    <source>
        <dbReference type="SAM" id="Phobius"/>
    </source>
</evidence>
<comment type="caution">
    <text evidence="2">The sequence shown here is derived from an EMBL/GenBank/DDBJ whole genome shotgun (WGS) entry which is preliminary data.</text>
</comment>
<keyword evidence="1" id="KW-0812">Transmembrane</keyword>